<keyword evidence="2 4" id="KW-0808">Transferase</keyword>
<dbReference type="Pfam" id="PF13649">
    <property type="entry name" value="Methyltransf_25"/>
    <property type="match status" value="1"/>
</dbReference>
<dbReference type="Proteomes" id="UP000078287">
    <property type="component" value="Unassembled WGS sequence"/>
</dbReference>
<keyword evidence="5" id="KW-1185">Reference proteome</keyword>
<dbReference type="GO" id="GO:0008168">
    <property type="term" value="F:methyltransferase activity"/>
    <property type="evidence" value="ECO:0007669"/>
    <property type="project" value="UniProtKB-KW"/>
</dbReference>
<dbReference type="PANTHER" id="PTHR43861:SF1">
    <property type="entry name" value="TRANS-ACONITATE 2-METHYLTRANSFERASE"/>
    <property type="match status" value="1"/>
</dbReference>
<dbReference type="OrthoDB" id="9804312at2"/>
<evidence type="ECO:0000256" key="2">
    <source>
        <dbReference type="ARBA" id="ARBA00022679"/>
    </source>
</evidence>
<dbReference type="Gene3D" id="2.20.130.10">
    <property type="entry name" value="CAC2371-like domains"/>
    <property type="match status" value="1"/>
</dbReference>
<evidence type="ECO:0000313" key="5">
    <source>
        <dbReference type="Proteomes" id="UP000078287"/>
    </source>
</evidence>
<dbReference type="CDD" id="cd02440">
    <property type="entry name" value="AdoMet_MTases"/>
    <property type="match status" value="1"/>
</dbReference>
<dbReference type="PANTHER" id="PTHR43861">
    <property type="entry name" value="TRANS-ACONITATE 2-METHYLTRANSFERASE-RELATED"/>
    <property type="match status" value="1"/>
</dbReference>
<organism evidence="4 5">
    <name type="scientific">Chloroflexus islandicus</name>
    <dbReference type="NCBI Taxonomy" id="1707952"/>
    <lineage>
        <taxon>Bacteria</taxon>
        <taxon>Bacillati</taxon>
        <taxon>Chloroflexota</taxon>
        <taxon>Chloroflexia</taxon>
        <taxon>Chloroflexales</taxon>
        <taxon>Chloroflexineae</taxon>
        <taxon>Chloroflexaceae</taxon>
        <taxon>Chloroflexus</taxon>
    </lineage>
</organism>
<keyword evidence="1 4" id="KW-0489">Methyltransferase</keyword>
<dbReference type="STRING" id="1707952.A6A03_07785"/>
<evidence type="ECO:0000256" key="1">
    <source>
        <dbReference type="ARBA" id="ARBA00022603"/>
    </source>
</evidence>
<accession>A0A178MKE4</accession>
<dbReference type="Gene3D" id="3.40.50.150">
    <property type="entry name" value="Vaccinia Virus protein VP39"/>
    <property type="match status" value="1"/>
</dbReference>
<feature type="domain" description="Methyltransferase" evidence="3">
    <location>
        <begin position="43"/>
        <end position="138"/>
    </location>
</feature>
<reference evidence="4 5" key="1">
    <citation type="submission" date="2016-04" db="EMBL/GenBank/DDBJ databases">
        <title>Chloroflexus islandicus sp. nov., a thermophilic filamentous anoxygenic phototrophic bacterium from geyser Strokkur (Iceland).</title>
        <authorList>
            <person name="Gaisin V.A."/>
            <person name="Kalashnikov A.M."/>
            <person name="Sukhacheva M.V."/>
            <person name="Grouzdev D.S."/>
            <person name="Ivanov T.M."/>
            <person name="Kuznetsov B."/>
            <person name="Gorlenko V.M."/>
        </authorList>
    </citation>
    <scope>NUCLEOTIDE SEQUENCE [LARGE SCALE GENOMIC DNA]</scope>
    <source>
        <strain evidence="5">isl-2</strain>
    </source>
</reference>
<dbReference type="InterPro" id="IPR041698">
    <property type="entry name" value="Methyltransf_25"/>
</dbReference>
<dbReference type="GO" id="GO:0032259">
    <property type="term" value="P:methylation"/>
    <property type="evidence" value="ECO:0007669"/>
    <property type="project" value="UniProtKB-KW"/>
</dbReference>
<comment type="caution">
    <text evidence="4">The sequence shown here is derived from an EMBL/GenBank/DDBJ whole genome shotgun (WGS) entry which is preliminary data.</text>
</comment>
<evidence type="ECO:0000259" key="3">
    <source>
        <dbReference type="Pfam" id="PF13649"/>
    </source>
</evidence>
<proteinExistence type="predicted"/>
<protein>
    <submittedName>
        <fullName evidence="4">Methyltransferase type 11</fullName>
    </submittedName>
</protein>
<dbReference type="InterPro" id="IPR029063">
    <property type="entry name" value="SAM-dependent_MTases_sf"/>
</dbReference>
<gene>
    <name evidence="4" type="ORF">A6A03_07785</name>
</gene>
<dbReference type="RefSeq" id="WP_066782912.1">
    <property type="nucleotide sequence ID" value="NZ_LWQS01000031.1"/>
</dbReference>
<dbReference type="SUPFAM" id="SSF53335">
    <property type="entry name" value="S-adenosyl-L-methionine-dependent methyltransferases"/>
    <property type="match status" value="1"/>
</dbReference>
<sequence>MNLPEYEYRGLIAEAWDVLRGDTSNWADRHFYLAVIRQYGQPVLDVGCGTGRLLLDYMQQGIDIDGVDNSPEMLAICRHKADQLHLQPALYEQYLECLALPRKYQTMLVPSSSLQLITDLAAVEQVMARLYEHVLPGGVIVASFMTLWQAGEPLTSEEEQTAVRAADGVAFRRVARTWFDPVSDCEHTEDVYQKIIDGHVVEEALYRRSPATRSYSQSQARALFERAGFQHVRLLSGFTNDAAKPEDRLFTVMGHKPLAV</sequence>
<dbReference type="AlphaFoldDB" id="A0A178MKE4"/>
<evidence type="ECO:0000313" key="4">
    <source>
        <dbReference type="EMBL" id="OAN48474.1"/>
    </source>
</evidence>
<dbReference type="EMBL" id="LWQS01000031">
    <property type="protein sequence ID" value="OAN48474.1"/>
    <property type="molecule type" value="Genomic_DNA"/>
</dbReference>
<name>A0A178MKE4_9CHLR</name>